<comment type="caution">
    <text evidence="2">The sequence shown here is derived from an EMBL/GenBank/DDBJ whole genome shotgun (WGS) entry which is preliminary data.</text>
</comment>
<name>A0ABS0HH74_9SPHN</name>
<proteinExistence type="predicted"/>
<dbReference type="PROSITE" id="PS51318">
    <property type="entry name" value="TAT"/>
    <property type="match status" value="1"/>
</dbReference>
<sequence length="327" mass="35119">MMSQSSLDRRSLLAALGAAGAVAVADAPAFARAMRRKPFFQRIGKPIGLQLYTLGDLPTKDLDGTLAKLAAVGFTDIELPNFYNRTPKDLRAAADKAGVRYSSIHMNMPGPFTGGALNLLSPAQQIADGLNTLGIYQVFLPLCPLPEGFSVPQGKNPQVAIGDALRAAGADHWKRTANLLNERAAALKPFGIRLGYHNHNMEFAPLDGGVTGWDILQRETDPALVNFELDLGWTAAAGHDPAAELMKLKGRVKAVHVKDIKATTKTNFVMGQDPTEVGSGKLEWAKILPAALAAGVEHYFVEQEPPFAMDRLAAVTKSHGFLSRFVA</sequence>
<dbReference type="EMBL" id="JADQDC010000007">
    <property type="protein sequence ID" value="MBF9151587.1"/>
    <property type="molecule type" value="Genomic_DNA"/>
</dbReference>
<dbReference type="GO" id="GO:0016853">
    <property type="term" value="F:isomerase activity"/>
    <property type="evidence" value="ECO:0007669"/>
    <property type="project" value="UniProtKB-KW"/>
</dbReference>
<dbReference type="InterPro" id="IPR050312">
    <property type="entry name" value="IolE/XylAMocC-like"/>
</dbReference>
<evidence type="ECO:0000313" key="3">
    <source>
        <dbReference type="Proteomes" id="UP000600799"/>
    </source>
</evidence>
<evidence type="ECO:0000259" key="1">
    <source>
        <dbReference type="Pfam" id="PF01261"/>
    </source>
</evidence>
<dbReference type="InterPro" id="IPR006311">
    <property type="entry name" value="TAT_signal"/>
</dbReference>
<feature type="domain" description="Xylose isomerase-like TIM barrel" evidence="1">
    <location>
        <begin position="67"/>
        <end position="300"/>
    </location>
</feature>
<reference evidence="2 3" key="1">
    <citation type="submission" date="2020-11" db="EMBL/GenBank/DDBJ databases">
        <title>The genome sequence of Novosphingobium sp. 1Y9A.</title>
        <authorList>
            <person name="Liu Y."/>
        </authorList>
    </citation>
    <scope>NUCLEOTIDE SEQUENCE [LARGE SCALE GENOMIC DNA]</scope>
    <source>
        <strain evidence="2 3">1Y9A</strain>
    </source>
</reference>
<dbReference type="Pfam" id="PF01261">
    <property type="entry name" value="AP_endonuc_2"/>
    <property type="match status" value="1"/>
</dbReference>
<dbReference type="SUPFAM" id="SSF51658">
    <property type="entry name" value="Xylose isomerase-like"/>
    <property type="match status" value="1"/>
</dbReference>
<dbReference type="Gene3D" id="3.20.20.150">
    <property type="entry name" value="Divalent-metal-dependent TIM barrel enzymes"/>
    <property type="match status" value="1"/>
</dbReference>
<keyword evidence="3" id="KW-1185">Reference proteome</keyword>
<keyword evidence="2" id="KW-0413">Isomerase</keyword>
<dbReference type="PANTHER" id="PTHR12110">
    <property type="entry name" value="HYDROXYPYRUVATE ISOMERASE"/>
    <property type="match status" value="1"/>
</dbReference>
<dbReference type="RefSeq" id="WP_196275916.1">
    <property type="nucleotide sequence ID" value="NZ_JADQDC010000007.1"/>
</dbReference>
<dbReference type="InterPro" id="IPR036237">
    <property type="entry name" value="Xyl_isomerase-like_sf"/>
</dbReference>
<accession>A0ABS0HH74</accession>
<dbReference type="Proteomes" id="UP000600799">
    <property type="component" value="Unassembled WGS sequence"/>
</dbReference>
<protein>
    <submittedName>
        <fullName evidence="2">Sugar phosphate isomerase/epimerase</fullName>
    </submittedName>
</protein>
<gene>
    <name evidence="2" type="ORF">I2488_11285</name>
</gene>
<evidence type="ECO:0000313" key="2">
    <source>
        <dbReference type="EMBL" id="MBF9151587.1"/>
    </source>
</evidence>
<organism evidence="2 3">
    <name type="scientific">Novosphingobium jiangmenense</name>
    <dbReference type="NCBI Taxonomy" id="2791981"/>
    <lineage>
        <taxon>Bacteria</taxon>
        <taxon>Pseudomonadati</taxon>
        <taxon>Pseudomonadota</taxon>
        <taxon>Alphaproteobacteria</taxon>
        <taxon>Sphingomonadales</taxon>
        <taxon>Sphingomonadaceae</taxon>
        <taxon>Novosphingobium</taxon>
    </lineage>
</organism>
<dbReference type="InterPro" id="IPR013022">
    <property type="entry name" value="Xyl_isomerase-like_TIM-brl"/>
</dbReference>
<dbReference type="PANTHER" id="PTHR12110:SF41">
    <property type="entry name" value="INOSOSE DEHYDRATASE"/>
    <property type="match status" value="1"/>
</dbReference>